<protein>
    <submittedName>
        <fullName evidence="1">Uncharacterized protein</fullName>
    </submittedName>
</protein>
<organism evidence="1 2">
    <name type="scientific">Crenichthys baileyi</name>
    <name type="common">White River springfish</name>
    <dbReference type="NCBI Taxonomy" id="28760"/>
    <lineage>
        <taxon>Eukaryota</taxon>
        <taxon>Metazoa</taxon>
        <taxon>Chordata</taxon>
        <taxon>Craniata</taxon>
        <taxon>Vertebrata</taxon>
        <taxon>Euteleostomi</taxon>
        <taxon>Actinopterygii</taxon>
        <taxon>Neopterygii</taxon>
        <taxon>Teleostei</taxon>
        <taxon>Neoteleostei</taxon>
        <taxon>Acanthomorphata</taxon>
        <taxon>Ovalentaria</taxon>
        <taxon>Atherinomorphae</taxon>
        <taxon>Cyprinodontiformes</taxon>
        <taxon>Goodeidae</taxon>
        <taxon>Crenichthys</taxon>
    </lineage>
</organism>
<name>A0AAV9RY18_9TELE</name>
<sequence length="161" mass="17750">MTPSCISAQTNQCQVCIPPQPITLHGFAFKDLQPWISLLSHRALILLLSINEIILAVTRLPLPHHLTVSGSSFFSERSSALMIIHYSASPTPCQHFLFSALPTLNLLLGPSHWHSPLQRPSWLVSKEVDHCVTSPDGCTATFESSHPRLTNNLPFGELVPP</sequence>
<accession>A0AAV9RY18</accession>
<reference evidence="1 2" key="1">
    <citation type="submission" date="2021-06" db="EMBL/GenBank/DDBJ databases">
        <authorList>
            <person name="Palmer J.M."/>
        </authorList>
    </citation>
    <scope>NUCLEOTIDE SEQUENCE [LARGE SCALE GENOMIC DNA]</scope>
    <source>
        <strain evidence="1 2">MEX-2019</strain>
        <tissue evidence="1">Muscle</tissue>
    </source>
</reference>
<proteinExistence type="predicted"/>
<evidence type="ECO:0000313" key="2">
    <source>
        <dbReference type="Proteomes" id="UP001311232"/>
    </source>
</evidence>
<dbReference type="EMBL" id="JAHHUM010001186">
    <property type="protein sequence ID" value="KAK5613852.1"/>
    <property type="molecule type" value="Genomic_DNA"/>
</dbReference>
<evidence type="ECO:0000313" key="1">
    <source>
        <dbReference type="EMBL" id="KAK5613852.1"/>
    </source>
</evidence>
<keyword evidence="2" id="KW-1185">Reference proteome</keyword>
<dbReference type="Proteomes" id="UP001311232">
    <property type="component" value="Unassembled WGS sequence"/>
</dbReference>
<gene>
    <name evidence="1" type="ORF">CRENBAI_015458</name>
</gene>
<dbReference type="AlphaFoldDB" id="A0AAV9RY18"/>
<comment type="caution">
    <text evidence="1">The sequence shown here is derived from an EMBL/GenBank/DDBJ whole genome shotgun (WGS) entry which is preliminary data.</text>
</comment>